<keyword evidence="2" id="KW-1185">Reference proteome</keyword>
<comment type="caution">
    <text evidence="1">The sequence shown here is derived from an EMBL/GenBank/DDBJ whole genome shotgun (WGS) entry which is preliminary data.</text>
</comment>
<evidence type="ECO:0000313" key="2">
    <source>
        <dbReference type="Proteomes" id="UP001454036"/>
    </source>
</evidence>
<sequence>MFGGPLKIQNIILPLWGTYGRLHWMANKEFDNSIVILSFDLITESFTEVPYHAYVVNQNNYFMFSGVKWLPFDGRLFSSEKKLCGRG</sequence>
<protein>
    <submittedName>
        <fullName evidence="1">Uncharacterized protein</fullName>
    </submittedName>
</protein>
<organism evidence="1 2">
    <name type="scientific">Lithospermum erythrorhizon</name>
    <name type="common">Purple gromwell</name>
    <name type="synonym">Lithospermum officinale var. erythrorhizon</name>
    <dbReference type="NCBI Taxonomy" id="34254"/>
    <lineage>
        <taxon>Eukaryota</taxon>
        <taxon>Viridiplantae</taxon>
        <taxon>Streptophyta</taxon>
        <taxon>Embryophyta</taxon>
        <taxon>Tracheophyta</taxon>
        <taxon>Spermatophyta</taxon>
        <taxon>Magnoliopsida</taxon>
        <taxon>eudicotyledons</taxon>
        <taxon>Gunneridae</taxon>
        <taxon>Pentapetalae</taxon>
        <taxon>asterids</taxon>
        <taxon>lamiids</taxon>
        <taxon>Boraginales</taxon>
        <taxon>Boraginaceae</taxon>
        <taxon>Boraginoideae</taxon>
        <taxon>Lithospermeae</taxon>
        <taxon>Lithospermum</taxon>
    </lineage>
</organism>
<proteinExistence type="predicted"/>
<dbReference type="EMBL" id="BAABME010026688">
    <property type="protein sequence ID" value="GAA0174325.1"/>
    <property type="molecule type" value="Genomic_DNA"/>
</dbReference>
<gene>
    <name evidence="1" type="ORF">LIER_41699</name>
</gene>
<dbReference type="AlphaFoldDB" id="A0AAV3RDF4"/>
<accession>A0AAV3RDF4</accession>
<reference evidence="1 2" key="1">
    <citation type="submission" date="2024-01" db="EMBL/GenBank/DDBJ databases">
        <title>The complete chloroplast genome sequence of Lithospermum erythrorhizon: insights into the phylogenetic relationship among Boraginaceae species and the maternal lineages of purple gromwells.</title>
        <authorList>
            <person name="Okada T."/>
            <person name="Watanabe K."/>
        </authorList>
    </citation>
    <scope>NUCLEOTIDE SEQUENCE [LARGE SCALE GENOMIC DNA]</scope>
</reference>
<name>A0AAV3RDF4_LITER</name>
<dbReference type="Proteomes" id="UP001454036">
    <property type="component" value="Unassembled WGS sequence"/>
</dbReference>
<evidence type="ECO:0000313" key="1">
    <source>
        <dbReference type="EMBL" id="GAA0174325.1"/>
    </source>
</evidence>